<dbReference type="InterPro" id="IPR008915">
    <property type="entry name" value="Peptidase_M50"/>
</dbReference>
<gene>
    <name evidence="9" type="ORF">ARMOST_04202</name>
</gene>
<comment type="subcellular location">
    <subcellularLocation>
        <location evidence="1">Endomembrane system</location>
        <topology evidence="1">Multi-pass membrane protein</topology>
    </subcellularLocation>
</comment>
<evidence type="ECO:0000256" key="6">
    <source>
        <dbReference type="SAM" id="Phobius"/>
    </source>
</evidence>
<name>A0A284QWN4_ARMOS</name>
<evidence type="ECO:0000256" key="7">
    <source>
        <dbReference type="SAM" id="SignalP"/>
    </source>
</evidence>
<dbReference type="PRINTS" id="PR01000">
    <property type="entry name" value="SREBPS2PTASE"/>
</dbReference>
<feature type="transmembrane region" description="Helical" evidence="6">
    <location>
        <begin position="574"/>
        <end position="598"/>
    </location>
</feature>
<dbReference type="GO" id="GO:0016020">
    <property type="term" value="C:membrane"/>
    <property type="evidence" value="ECO:0007669"/>
    <property type="project" value="InterPro"/>
</dbReference>
<organism evidence="9 10">
    <name type="scientific">Armillaria ostoyae</name>
    <name type="common">Armillaria root rot fungus</name>
    <dbReference type="NCBI Taxonomy" id="47428"/>
    <lineage>
        <taxon>Eukaryota</taxon>
        <taxon>Fungi</taxon>
        <taxon>Dikarya</taxon>
        <taxon>Basidiomycota</taxon>
        <taxon>Agaricomycotina</taxon>
        <taxon>Agaricomycetes</taxon>
        <taxon>Agaricomycetidae</taxon>
        <taxon>Agaricales</taxon>
        <taxon>Marasmiineae</taxon>
        <taxon>Physalacriaceae</taxon>
        <taxon>Armillaria</taxon>
    </lineage>
</organism>
<feature type="domain" description="Peptidase M50" evidence="8">
    <location>
        <begin position="170"/>
        <end position="250"/>
    </location>
</feature>
<keyword evidence="2 6" id="KW-0812">Transmembrane</keyword>
<keyword evidence="7" id="KW-0732">Signal</keyword>
<dbReference type="STRING" id="47428.A0A284QWN4"/>
<evidence type="ECO:0000256" key="4">
    <source>
        <dbReference type="ARBA" id="ARBA00023136"/>
    </source>
</evidence>
<dbReference type="InterPro" id="IPR001193">
    <property type="entry name" value="MBTPS2"/>
</dbReference>
<feature type="transmembrane region" description="Helical" evidence="6">
    <location>
        <begin position="89"/>
        <end position="113"/>
    </location>
</feature>
<feature type="transmembrane region" description="Helical" evidence="6">
    <location>
        <begin position="501"/>
        <end position="521"/>
    </location>
</feature>
<evidence type="ECO:0000256" key="1">
    <source>
        <dbReference type="ARBA" id="ARBA00004127"/>
    </source>
</evidence>
<dbReference type="EMBL" id="FUEG01000002">
    <property type="protein sequence ID" value="SJL00888.1"/>
    <property type="molecule type" value="Genomic_DNA"/>
</dbReference>
<proteinExistence type="predicted"/>
<dbReference type="AlphaFoldDB" id="A0A284QWN4"/>
<evidence type="ECO:0000313" key="10">
    <source>
        <dbReference type="Proteomes" id="UP000219338"/>
    </source>
</evidence>
<dbReference type="Pfam" id="PF02163">
    <property type="entry name" value="Peptidase_M50"/>
    <property type="match status" value="1"/>
</dbReference>
<evidence type="ECO:0000313" key="9">
    <source>
        <dbReference type="EMBL" id="SJL00888.1"/>
    </source>
</evidence>
<protein>
    <recommendedName>
        <fullName evidence="5">Endopeptidase S2P</fullName>
    </recommendedName>
</protein>
<reference evidence="10" key="1">
    <citation type="journal article" date="2017" name="Nat. Ecol. Evol.">
        <title>Genome expansion and lineage-specific genetic innovations in the forest pathogenic fungi Armillaria.</title>
        <authorList>
            <person name="Sipos G."/>
            <person name="Prasanna A.N."/>
            <person name="Walter M.C."/>
            <person name="O'Connor E."/>
            <person name="Balint B."/>
            <person name="Krizsan K."/>
            <person name="Kiss B."/>
            <person name="Hess J."/>
            <person name="Varga T."/>
            <person name="Slot J."/>
            <person name="Riley R."/>
            <person name="Boka B."/>
            <person name="Rigling D."/>
            <person name="Barry K."/>
            <person name="Lee J."/>
            <person name="Mihaltcheva S."/>
            <person name="LaButti K."/>
            <person name="Lipzen A."/>
            <person name="Waldron R."/>
            <person name="Moloney N.M."/>
            <person name="Sperisen C."/>
            <person name="Kredics L."/>
            <person name="Vagvoelgyi C."/>
            <person name="Patrignani A."/>
            <person name="Fitzpatrick D."/>
            <person name="Nagy I."/>
            <person name="Doyle S."/>
            <person name="Anderson J.B."/>
            <person name="Grigoriev I.V."/>
            <person name="Gueldener U."/>
            <person name="Muensterkoetter M."/>
            <person name="Nagy L.G."/>
        </authorList>
    </citation>
    <scope>NUCLEOTIDE SEQUENCE [LARGE SCALE GENOMIC DNA]</scope>
    <source>
        <strain evidence="10">C18/9</strain>
    </source>
</reference>
<evidence type="ECO:0000256" key="2">
    <source>
        <dbReference type="ARBA" id="ARBA00022692"/>
    </source>
</evidence>
<dbReference type="OrthoDB" id="7694678at2759"/>
<keyword evidence="10" id="KW-1185">Reference proteome</keyword>
<feature type="chain" id="PRO_5012131273" description="Endopeptidase S2P" evidence="7">
    <location>
        <begin position="19"/>
        <end position="714"/>
    </location>
</feature>
<dbReference type="PANTHER" id="PTHR13325:SF3">
    <property type="entry name" value="MEMBRANE-BOUND TRANSCRIPTION FACTOR SITE-2 PROTEASE"/>
    <property type="match status" value="1"/>
</dbReference>
<feature type="transmembrane region" description="Helical" evidence="6">
    <location>
        <begin position="238"/>
        <end position="262"/>
    </location>
</feature>
<feature type="transmembrane region" description="Helical" evidence="6">
    <location>
        <begin position="198"/>
        <end position="218"/>
    </location>
</feature>
<evidence type="ECO:0000259" key="8">
    <source>
        <dbReference type="Pfam" id="PF02163"/>
    </source>
</evidence>
<dbReference type="PANTHER" id="PTHR13325">
    <property type="entry name" value="PROTEASE M50 MEMBRANE-BOUND TRANSCRIPTION FACTOR SITE 2 PROTEASE"/>
    <property type="match status" value="1"/>
</dbReference>
<dbReference type="GO" id="GO:0005737">
    <property type="term" value="C:cytoplasm"/>
    <property type="evidence" value="ECO:0007669"/>
    <property type="project" value="TreeGrafter"/>
</dbReference>
<dbReference type="GO" id="GO:0004222">
    <property type="term" value="F:metalloendopeptidase activity"/>
    <property type="evidence" value="ECO:0007669"/>
    <property type="project" value="InterPro"/>
</dbReference>
<dbReference type="Proteomes" id="UP000219338">
    <property type="component" value="Unassembled WGS sequence"/>
</dbReference>
<keyword evidence="4 6" id="KW-0472">Membrane</keyword>
<feature type="transmembrane region" description="Helical" evidence="6">
    <location>
        <begin position="634"/>
        <end position="656"/>
    </location>
</feature>
<dbReference type="OMA" id="WFARCER"/>
<evidence type="ECO:0000256" key="5">
    <source>
        <dbReference type="ARBA" id="ARBA00032658"/>
    </source>
</evidence>
<feature type="transmembrane region" description="Helical" evidence="6">
    <location>
        <begin position="541"/>
        <end position="562"/>
    </location>
</feature>
<feature type="signal peptide" evidence="7">
    <location>
        <begin position="1"/>
        <end position="18"/>
    </location>
</feature>
<dbReference type="GO" id="GO:0012505">
    <property type="term" value="C:endomembrane system"/>
    <property type="evidence" value="ECO:0007669"/>
    <property type="project" value="UniProtKB-SubCell"/>
</dbReference>
<sequence length="714" mass="77669">MLALPFILFSLFWTAIHAVVHSLNSEKGSLLPTELRSSQSSRKLRGGTHVTARYFHLKIESSAWNRYHDGLAGKLGSRRYQRSNQTLGYFYDAGVAFGVLGMLCAVGLLLWTCANLFTESFHRDSVVEVHHVVKRDIQETSRTDVGRSGGFVQAIIPGVTVPFSHITPIFLAIFLSQVVHEVGHAVSGALESVPINSVGAALTLVIPSAFVTFPGSYLEALKPASRARIIAAGPWHNAVFWIVLVFLGWLRLSYYGLTLFAYEDISGLGRVVLDVESGTALDEYLPKGSIVTQLDDTPVNGTDDAWGNYLAASRPSASEGWCVEKDVFFETPGSCCLEGVAVSLLSCFTAGSDTGCLDAVPLLTKPKENVRCNSISGCEGNTTCVRPAESAQLLRISVQVTDQEDDEIILWRGPKKEVLQQVQLGTLRPRLSLFPLLLPSILFVLEGYLKMATLSLYLFNLLPLPYLDGSRFLEALLSMASHTQVLDIYDLETGINISRHVGSGWTVLSFFKMVGGAIIAATGWLQVAQLDTHPLAVFDTVALYFHTIVFSLLAVVGLFGLISAITKRRGLVQAYGVLLIIILGVSIGSGVVALYSLFRVKDTQTVKRCMNGATDRLTENVCQNGIAIFKATGVAIYTVSWAILTYSYFIAVSYAAHLGKDMEDQEVRSPVMLRGKPISGPEPLVTYNSVGAPGYNQGYAFSRAEEPECIAKAV</sequence>
<keyword evidence="3 6" id="KW-1133">Transmembrane helix</keyword>
<evidence type="ECO:0000256" key="3">
    <source>
        <dbReference type="ARBA" id="ARBA00022989"/>
    </source>
</evidence>
<dbReference type="GO" id="GO:0031293">
    <property type="term" value="P:membrane protein intracellular domain proteolysis"/>
    <property type="evidence" value="ECO:0007669"/>
    <property type="project" value="TreeGrafter"/>
</dbReference>
<dbReference type="GO" id="GO:1905897">
    <property type="term" value="P:regulation of response to endoplasmic reticulum stress"/>
    <property type="evidence" value="ECO:0007669"/>
    <property type="project" value="TreeGrafter"/>
</dbReference>
<accession>A0A284QWN4</accession>